<sequence length="609" mass="63307">MSGTLALASALAEMDRDTLAALVRSRRPHAPAGITDPIGLASDLLKTESIARALAPLDRASLAAVRDPTGADAALVSELSGMGLLGRDGGSAVSLPEVAAALSDALDAAHVVIDSLSSDPFPGDISSDVDTSAWFTSALTAVGQAAECLRTLRDRPGKLNRSGSIAVATVKQLAESTGVEPDEVSLALAALMRAGLVTALIDDHLLITAAASSAWLHSSHVERWLSLAHAAGCSMPSTLRTEWNRADEAEIDLRALAAGVPTRYPLLPATDLTAVDDFVRGAEYLGLTVEGRFTEVADALLVGEVVTSEIARAMPETATGVYVQPDLSVVVPGPLPPKDEAVLAALARPEHIGVASTRRISEASIAEAYERGLSPATAREAFTRISLTGIPQPLEYLLDSLGERVGGIVVGEYASDEGRTRLSFARADVAATISVDRALQHLQLQRSRASDTVLYSRLSADHVLAALADARYHASSQVAALRDAEPAEPAEPAEVGALQAGATASEAAGATASRRAGAGDGPTAPFDALVERVFTAARSEPGTGDFTRRLELAIRDRSPVRVTAEARGEVRTFTLLPVSVNAGRLRAADQAAGVERTLPVNMITAVEPA</sequence>
<name>A0ABN3BA44_9MICO</name>
<evidence type="ECO:0000313" key="4">
    <source>
        <dbReference type="Proteomes" id="UP001501084"/>
    </source>
</evidence>
<feature type="region of interest" description="Disordered" evidence="1">
    <location>
        <begin position="499"/>
        <end position="522"/>
    </location>
</feature>
<keyword evidence="4" id="KW-1185">Reference proteome</keyword>
<organism evidence="3 4">
    <name type="scientific">Leucobacter alluvii</name>
    <dbReference type="NCBI Taxonomy" id="340321"/>
    <lineage>
        <taxon>Bacteria</taxon>
        <taxon>Bacillati</taxon>
        <taxon>Actinomycetota</taxon>
        <taxon>Actinomycetes</taxon>
        <taxon>Micrococcales</taxon>
        <taxon>Microbacteriaceae</taxon>
        <taxon>Leucobacter</taxon>
    </lineage>
</organism>
<feature type="compositionally biased region" description="Low complexity" evidence="1">
    <location>
        <begin position="499"/>
        <end position="516"/>
    </location>
</feature>
<evidence type="ECO:0000256" key="1">
    <source>
        <dbReference type="SAM" id="MobiDB-lite"/>
    </source>
</evidence>
<evidence type="ECO:0000259" key="2">
    <source>
        <dbReference type="Pfam" id="PF13625"/>
    </source>
</evidence>
<dbReference type="Proteomes" id="UP001501084">
    <property type="component" value="Unassembled WGS sequence"/>
</dbReference>
<comment type="caution">
    <text evidence="3">The sequence shown here is derived from an EMBL/GenBank/DDBJ whole genome shotgun (WGS) entry which is preliminary data.</text>
</comment>
<dbReference type="RefSeq" id="WP_346058481.1">
    <property type="nucleotide sequence ID" value="NZ_BAAAOP010000012.1"/>
</dbReference>
<dbReference type="GO" id="GO:0004386">
    <property type="term" value="F:helicase activity"/>
    <property type="evidence" value="ECO:0007669"/>
    <property type="project" value="UniProtKB-KW"/>
</dbReference>
<accession>A0ABN3BA44</accession>
<proteinExistence type="predicted"/>
<protein>
    <submittedName>
        <fullName evidence="3">Helicase-associated domain-containing protein</fullName>
    </submittedName>
</protein>
<keyword evidence="3" id="KW-0347">Helicase</keyword>
<keyword evidence="3" id="KW-0378">Hydrolase</keyword>
<evidence type="ECO:0000313" key="3">
    <source>
        <dbReference type="EMBL" id="GAA2189871.1"/>
    </source>
</evidence>
<keyword evidence="3" id="KW-0067">ATP-binding</keyword>
<dbReference type="Pfam" id="PF13625">
    <property type="entry name" value="Helicase_C_3"/>
    <property type="match status" value="1"/>
</dbReference>
<keyword evidence="3" id="KW-0547">Nucleotide-binding</keyword>
<dbReference type="EMBL" id="BAAAOP010000012">
    <property type="protein sequence ID" value="GAA2189871.1"/>
    <property type="molecule type" value="Genomic_DNA"/>
</dbReference>
<reference evidence="3 4" key="1">
    <citation type="journal article" date="2019" name="Int. J. Syst. Evol. Microbiol.">
        <title>The Global Catalogue of Microorganisms (GCM) 10K type strain sequencing project: providing services to taxonomists for standard genome sequencing and annotation.</title>
        <authorList>
            <consortium name="The Broad Institute Genomics Platform"/>
            <consortium name="The Broad Institute Genome Sequencing Center for Infectious Disease"/>
            <person name="Wu L."/>
            <person name="Ma J."/>
        </authorList>
    </citation>
    <scope>NUCLEOTIDE SEQUENCE [LARGE SCALE GENOMIC DNA]</scope>
    <source>
        <strain evidence="3 4">JCM 14919</strain>
    </source>
</reference>
<feature type="domain" description="Helicase XPB/Ssl2 N-terminal" evidence="2">
    <location>
        <begin position="321"/>
        <end position="446"/>
    </location>
</feature>
<dbReference type="InterPro" id="IPR032830">
    <property type="entry name" value="XPB/Ssl2_N"/>
</dbReference>
<gene>
    <name evidence="3" type="ORF">GCM10009786_24810</name>
</gene>